<dbReference type="Proteomes" id="UP000198420">
    <property type="component" value="Unassembled WGS sequence"/>
</dbReference>
<organism evidence="2 3">
    <name type="scientific">Actinomadura mexicana</name>
    <dbReference type="NCBI Taxonomy" id="134959"/>
    <lineage>
        <taxon>Bacteria</taxon>
        <taxon>Bacillati</taxon>
        <taxon>Actinomycetota</taxon>
        <taxon>Actinomycetes</taxon>
        <taxon>Streptosporangiales</taxon>
        <taxon>Thermomonosporaceae</taxon>
        <taxon>Actinomadura</taxon>
    </lineage>
</organism>
<protein>
    <submittedName>
        <fullName evidence="2">Uncharacterized protein</fullName>
    </submittedName>
</protein>
<accession>A0A238WZC7</accession>
<proteinExistence type="predicted"/>
<sequence length="267" mass="28491">MPVESEYESGYRRAAADGNIGRMRRFVIPLVVLLAAGCGQVGRSSEDVAATDARKAAERAGDRVYDSRVRPAQDVGHRAADLDGVEVMRVSGVSTAGDGVRLVLRTSGTAPDGGWFTTSTITVRRCFEMRFSTTTEWQRYGTRQVACPSGGPLTFKPWPKTPQIPFERLRKALPRVPKGGGADEAKVRAAVGSLRLDPAIRREFATGGDVVGVALTVRPYGSDAFDCVLARVAPGRTSVWTPPRTQRMAGEGGCGAGNAVDPLPPPH</sequence>
<dbReference type="AlphaFoldDB" id="A0A238WZC7"/>
<evidence type="ECO:0000313" key="2">
    <source>
        <dbReference type="EMBL" id="SNR51802.1"/>
    </source>
</evidence>
<dbReference type="EMBL" id="FZNP01000003">
    <property type="protein sequence ID" value="SNR51802.1"/>
    <property type="molecule type" value="Genomic_DNA"/>
</dbReference>
<feature type="region of interest" description="Disordered" evidence="1">
    <location>
        <begin position="241"/>
        <end position="267"/>
    </location>
</feature>
<evidence type="ECO:0000256" key="1">
    <source>
        <dbReference type="SAM" id="MobiDB-lite"/>
    </source>
</evidence>
<keyword evidence="3" id="KW-1185">Reference proteome</keyword>
<name>A0A238WZC7_9ACTN</name>
<reference evidence="3" key="1">
    <citation type="submission" date="2017-06" db="EMBL/GenBank/DDBJ databases">
        <authorList>
            <person name="Varghese N."/>
            <person name="Submissions S."/>
        </authorList>
    </citation>
    <scope>NUCLEOTIDE SEQUENCE [LARGE SCALE GENOMIC DNA]</scope>
    <source>
        <strain evidence="3">DSM 44485</strain>
    </source>
</reference>
<evidence type="ECO:0000313" key="3">
    <source>
        <dbReference type="Proteomes" id="UP000198420"/>
    </source>
</evidence>
<gene>
    <name evidence="2" type="ORF">SAMN06265355_103488</name>
</gene>